<keyword evidence="2" id="KW-0732">Signal</keyword>
<dbReference type="OrthoDB" id="4473401at2759"/>
<name>A0A1D1V1U9_RAMVA</name>
<dbReference type="PANTHER" id="PTHR19441">
    <property type="entry name" value="WHEY ACDIC PROTEIN WAP"/>
    <property type="match status" value="1"/>
</dbReference>
<gene>
    <name evidence="4" type="primary">RvY_07360</name>
    <name evidence="4" type="synonym">RvY_07360.1</name>
    <name evidence="4" type="ORF">RvY_07360-1</name>
</gene>
<dbReference type="Gene3D" id="4.10.75.10">
    <property type="entry name" value="Elafin-like"/>
    <property type="match status" value="1"/>
</dbReference>
<protein>
    <recommendedName>
        <fullName evidence="3">WAP domain-containing protein</fullName>
    </recommendedName>
</protein>
<evidence type="ECO:0000259" key="3">
    <source>
        <dbReference type="PROSITE" id="PS51390"/>
    </source>
</evidence>
<dbReference type="InterPro" id="IPR050514">
    <property type="entry name" value="WAP_four-disulfide_core"/>
</dbReference>
<feature type="signal peptide" evidence="2">
    <location>
        <begin position="1"/>
        <end position="31"/>
    </location>
</feature>
<dbReference type="PANTHER" id="PTHR19441:SF95">
    <property type="entry name" value="PERLWAPIN ISOFORM X1"/>
    <property type="match status" value="1"/>
</dbReference>
<organism evidence="4 5">
    <name type="scientific">Ramazzottius varieornatus</name>
    <name type="common">Water bear</name>
    <name type="synonym">Tardigrade</name>
    <dbReference type="NCBI Taxonomy" id="947166"/>
    <lineage>
        <taxon>Eukaryota</taxon>
        <taxon>Metazoa</taxon>
        <taxon>Ecdysozoa</taxon>
        <taxon>Tardigrada</taxon>
        <taxon>Eutardigrada</taxon>
        <taxon>Parachela</taxon>
        <taxon>Hypsibioidea</taxon>
        <taxon>Ramazzottiidae</taxon>
        <taxon>Ramazzottius</taxon>
    </lineage>
</organism>
<dbReference type="Pfam" id="PF00095">
    <property type="entry name" value="WAP"/>
    <property type="match status" value="1"/>
</dbReference>
<feature type="domain" description="WAP" evidence="3">
    <location>
        <begin position="108"/>
        <end position="164"/>
    </location>
</feature>
<evidence type="ECO:0000256" key="1">
    <source>
        <dbReference type="SAM" id="MobiDB-lite"/>
    </source>
</evidence>
<dbReference type="PROSITE" id="PS51390">
    <property type="entry name" value="WAP"/>
    <property type="match status" value="1"/>
</dbReference>
<dbReference type="SUPFAM" id="SSF57256">
    <property type="entry name" value="Elafin-like"/>
    <property type="match status" value="1"/>
</dbReference>
<dbReference type="SMART" id="SM00217">
    <property type="entry name" value="WAP"/>
    <property type="match status" value="2"/>
</dbReference>
<evidence type="ECO:0000313" key="5">
    <source>
        <dbReference type="Proteomes" id="UP000186922"/>
    </source>
</evidence>
<sequence length="187" mass="19594">MLHTAGTMCRRYLYSASIFSVLFTIVRGSDATRYSYHNDVTAAPINTTSGSTSYSNNGGFCPNNPTNAASCAAVQCLACNDSSCTGGQKCCSVRCCPVCTTLLASPPPSQKAGSCPLSSFNDVTCNGDINPDPVARDLCQNDIECPGDSKCCFNGCGQLCIAPEASSQSKSRSANFQSPGVKQKHKN</sequence>
<feature type="region of interest" description="Disordered" evidence="1">
    <location>
        <begin position="165"/>
        <end position="187"/>
    </location>
</feature>
<dbReference type="GO" id="GO:0004867">
    <property type="term" value="F:serine-type endopeptidase inhibitor activity"/>
    <property type="evidence" value="ECO:0007669"/>
    <property type="project" value="TreeGrafter"/>
</dbReference>
<dbReference type="InterPro" id="IPR008197">
    <property type="entry name" value="WAP_dom"/>
</dbReference>
<accession>A0A1D1V1U9</accession>
<feature type="compositionally biased region" description="Polar residues" evidence="1">
    <location>
        <begin position="165"/>
        <end position="180"/>
    </location>
</feature>
<proteinExistence type="predicted"/>
<dbReference type="EMBL" id="BDGG01000003">
    <property type="protein sequence ID" value="GAU95806.1"/>
    <property type="molecule type" value="Genomic_DNA"/>
</dbReference>
<dbReference type="AlphaFoldDB" id="A0A1D1V1U9"/>
<evidence type="ECO:0000256" key="2">
    <source>
        <dbReference type="SAM" id="SignalP"/>
    </source>
</evidence>
<feature type="chain" id="PRO_5008897914" description="WAP domain-containing protein" evidence="2">
    <location>
        <begin position="32"/>
        <end position="187"/>
    </location>
</feature>
<comment type="caution">
    <text evidence="4">The sequence shown here is derived from an EMBL/GenBank/DDBJ whole genome shotgun (WGS) entry which is preliminary data.</text>
</comment>
<keyword evidence="5" id="KW-1185">Reference proteome</keyword>
<dbReference type="GO" id="GO:0005615">
    <property type="term" value="C:extracellular space"/>
    <property type="evidence" value="ECO:0007669"/>
    <property type="project" value="TreeGrafter"/>
</dbReference>
<dbReference type="InterPro" id="IPR036645">
    <property type="entry name" value="Elafin-like_sf"/>
</dbReference>
<dbReference type="PRINTS" id="PR00003">
    <property type="entry name" value="4DISULPHCORE"/>
</dbReference>
<evidence type="ECO:0000313" key="4">
    <source>
        <dbReference type="EMBL" id="GAU95806.1"/>
    </source>
</evidence>
<dbReference type="Proteomes" id="UP000186922">
    <property type="component" value="Unassembled WGS sequence"/>
</dbReference>
<reference evidence="4 5" key="1">
    <citation type="journal article" date="2016" name="Nat. Commun.">
        <title>Extremotolerant tardigrade genome and improved radiotolerance of human cultured cells by tardigrade-unique protein.</title>
        <authorList>
            <person name="Hashimoto T."/>
            <person name="Horikawa D.D."/>
            <person name="Saito Y."/>
            <person name="Kuwahara H."/>
            <person name="Kozuka-Hata H."/>
            <person name="Shin-I T."/>
            <person name="Minakuchi Y."/>
            <person name="Ohishi K."/>
            <person name="Motoyama A."/>
            <person name="Aizu T."/>
            <person name="Enomoto A."/>
            <person name="Kondo K."/>
            <person name="Tanaka S."/>
            <person name="Hara Y."/>
            <person name="Koshikawa S."/>
            <person name="Sagara H."/>
            <person name="Miura T."/>
            <person name="Yokobori S."/>
            <person name="Miyagawa K."/>
            <person name="Suzuki Y."/>
            <person name="Kubo T."/>
            <person name="Oyama M."/>
            <person name="Kohara Y."/>
            <person name="Fujiyama A."/>
            <person name="Arakawa K."/>
            <person name="Katayama T."/>
            <person name="Toyoda A."/>
            <person name="Kunieda T."/>
        </authorList>
    </citation>
    <scope>NUCLEOTIDE SEQUENCE [LARGE SCALE GENOMIC DNA]</scope>
    <source>
        <strain evidence="4 5">YOKOZUNA-1</strain>
    </source>
</reference>